<accession>A0A4V2W546</accession>
<organism evidence="4 5">
    <name type="scientific">Biostraticola tofi</name>
    <dbReference type="NCBI Taxonomy" id="466109"/>
    <lineage>
        <taxon>Bacteria</taxon>
        <taxon>Pseudomonadati</taxon>
        <taxon>Pseudomonadota</taxon>
        <taxon>Gammaproteobacteria</taxon>
        <taxon>Enterobacterales</taxon>
        <taxon>Bruguierivoracaceae</taxon>
        <taxon>Biostraticola</taxon>
    </lineage>
</organism>
<comment type="similarity">
    <text evidence="1">Belongs to the 'GDXG' lipolytic enzyme family.</text>
</comment>
<dbReference type="AlphaFoldDB" id="A0A4V2W546"/>
<keyword evidence="2" id="KW-0378">Hydrolase</keyword>
<dbReference type="InterPro" id="IPR050300">
    <property type="entry name" value="GDXG_lipolytic_enzyme"/>
</dbReference>
<dbReference type="PANTHER" id="PTHR48081:SF30">
    <property type="entry name" value="ACETYL-HYDROLASE LIPR-RELATED"/>
    <property type="match status" value="1"/>
</dbReference>
<dbReference type="Pfam" id="PF07859">
    <property type="entry name" value="Abhydrolase_3"/>
    <property type="match status" value="1"/>
</dbReference>
<reference evidence="4 5" key="1">
    <citation type="submission" date="2019-03" db="EMBL/GenBank/DDBJ databases">
        <title>Genomic Encyclopedia of Type Strains, Phase IV (KMG-IV): sequencing the most valuable type-strain genomes for metagenomic binning, comparative biology and taxonomic classification.</title>
        <authorList>
            <person name="Goeker M."/>
        </authorList>
    </citation>
    <scope>NUCLEOTIDE SEQUENCE [LARGE SCALE GENOMIC DNA]</scope>
    <source>
        <strain evidence="4 5">DSM 19580</strain>
    </source>
</reference>
<dbReference type="SUPFAM" id="SSF53474">
    <property type="entry name" value="alpha/beta-Hydrolases"/>
    <property type="match status" value="1"/>
</dbReference>
<dbReference type="EMBL" id="SMCR01000003">
    <property type="protein sequence ID" value="TCV98339.1"/>
    <property type="molecule type" value="Genomic_DNA"/>
</dbReference>
<sequence length="309" mass="33627">MLYSQSVESRLEQWRQSAADLGRALNKDPDVKWPAARKIYLDTLARLFPAPANVLVSDLTMAGMPTSVIAPATLNGDRVMLYLHGGGYASGGRQAYHGLGGQFANLLNAEVYIPDYRLAPEHPFPAAIDDVLAAYLFLIDEGRDPASIVISGDSAGGAMVVTLMRKIRDLGLAQPAAGVAISPWANLEHTGRSACDREGRDPLCSAEFLGLLADNFLGHELPSHPDASPVFADVRNIAPVMIQIGENEVMMSDGIRLAGHLAEQRVRVSLEVWPEMFHVWHLFFQHLPQADKALENAAAFLLAALKERE</sequence>
<comment type="caution">
    <text evidence="4">The sequence shown here is derived from an EMBL/GenBank/DDBJ whole genome shotgun (WGS) entry which is preliminary data.</text>
</comment>
<dbReference type="Gene3D" id="3.40.50.1820">
    <property type="entry name" value="alpha/beta hydrolase"/>
    <property type="match status" value="1"/>
</dbReference>
<dbReference type="PANTHER" id="PTHR48081">
    <property type="entry name" value="AB HYDROLASE SUPERFAMILY PROTEIN C4A8.06C"/>
    <property type="match status" value="1"/>
</dbReference>
<evidence type="ECO:0000256" key="1">
    <source>
        <dbReference type="ARBA" id="ARBA00010515"/>
    </source>
</evidence>
<evidence type="ECO:0000259" key="3">
    <source>
        <dbReference type="Pfam" id="PF07859"/>
    </source>
</evidence>
<proteinExistence type="inferred from homology"/>
<protein>
    <submittedName>
        <fullName evidence="4">Acetyl esterase/lipase</fullName>
    </submittedName>
</protein>
<dbReference type="OrthoDB" id="9806180at2"/>
<dbReference type="RefSeq" id="WP_131865080.1">
    <property type="nucleotide sequence ID" value="NZ_SMCR01000003.1"/>
</dbReference>
<dbReference type="InterPro" id="IPR013094">
    <property type="entry name" value="AB_hydrolase_3"/>
</dbReference>
<name>A0A4V2W546_9GAMM</name>
<keyword evidence="5" id="KW-1185">Reference proteome</keyword>
<evidence type="ECO:0000313" key="5">
    <source>
        <dbReference type="Proteomes" id="UP000295719"/>
    </source>
</evidence>
<dbReference type="InterPro" id="IPR029058">
    <property type="entry name" value="AB_hydrolase_fold"/>
</dbReference>
<feature type="domain" description="Alpha/beta hydrolase fold-3" evidence="3">
    <location>
        <begin position="80"/>
        <end position="281"/>
    </location>
</feature>
<evidence type="ECO:0000256" key="2">
    <source>
        <dbReference type="ARBA" id="ARBA00022801"/>
    </source>
</evidence>
<gene>
    <name evidence="4" type="ORF">EDC52_103431</name>
</gene>
<dbReference type="GO" id="GO:0004806">
    <property type="term" value="F:triacylglycerol lipase activity"/>
    <property type="evidence" value="ECO:0007669"/>
    <property type="project" value="TreeGrafter"/>
</dbReference>
<dbReference type="Proteomes" id="UP000295719">
    <property type="component" value="Unassembled WGS sequence"/>
</dbReference>
<evidence type="ECO:0000313" key="4">
    <source>
        <dbReference type="EMBL" id="TCV98339.1"/>
    </source>
</evidence>